<accession>A0ABV3ZKX1</accession>
<evidence type="ECO:0000256" key="4">
    <source>
        <dbReference type="HAMAP-Rule" id="MF_01201"/>
    </source>
</evidence>
<comment type="pathway">
    <text evidence="4">Amino-acid biosynthesis; D-alanine biosynthesis; D-alanine from L-alanine: step 1/1.</text>
</comment>
<feature type="active site" description="Proton acceptor; specific for D-alanine" evidence="4">
    <location>
        <position position="488"/>
    </location>
</feature>
<comment type="catalytic activity">
    <reaction evidence="4">
        <text>L-alanine = D-alanine</text>
        <dbReference type="Rhea" id="RHEA:20249"/>
        <dbReference type="ChEBI" id="CHEBI:57416"/>
        <dbReference type="ChEBI" id="CHEBI:57972"/>
        <dbReference type="EC" id="5.1.1.1"/>
    </reaction>
</comment>
<comment type="caution">
    <text evidence="6">The sequence shown here is derived from an EMBL/GenBank/DDBJ whole genome shotgun (WGS) entry which is preliminary data.</text>
</comment>
<dbReference type="EC" id="5.1.1.1" evidence="4"/>
<evidence type="ECO:0000313" key="7">
    <source>
        <dbReference type="Proteomes" id="UP001560573"/>
    </source>
</evidence>
<dbReference type="Gene3D" id="2.40.37.10">
    <property type="entry name" value="Lyase, Ornithine Decarboxylase, Chain A, domain 1"/>
    <property type="match status" value="1"/>
</dbReference>
<feature type="binding site" evidence="4">
    <location>
        <position position="586"/>
    </location>
    <ligand>
        <name>substrate</name>
    </ligand>
</feature>
<dbReference type="InterPro" id="IPR036615">
    <property type="entry name" value="Mur_ligase_C_dom_sf"/>
</dbReference>
<evidence type="ECO:0000259" key="5">
    <source>
        <dbReference type="SMART" id="SM01005"/>
    </source>
</evidence>
<keyword evidence="3 4" id="KW-0413">Isomerase</keyword>
<comment type="similarity">
    <text evidence="4">Belongs to the alanine racemase family.</text>
</comment>
<dbReference type="HAMAP" id="MF_01201">
    <property type="entry name" value="Ala_racemase"/>
    <property type="match status" value="1"/>
</dbReference>
<dbReference type="SUPFAM" id="SSF50621">
    <property type="entry name" value="Alanine racemase C-terminal domain-like"/>
    <property type="match status" value="1"/>
</dbReference>
<feature type="domain" description="Alanine racemase C-terminal" evidence="5">
    <location>
        <begin position="694"/>
        <end position="819"/>
    </location>
</feature>
<dbReference type="InterPro" id="IPR036565">
    <property type="entry name" value="Mur-like_cat_sf"/>
</dbReference>
<dbReference type="RefSeq" id="WP_369331613.1">
    <property type="nucleotide sequence ID" value="NZ_JAULBC010000008.1"/>
</dbReference>
<keyword evidence="2 4" id="KW-0663">Pyridoxal phosphate</keyword>
<dbReference type="PRINTS" id="PR00992">
    <property type="entry name" value="ALARACEMASE"/>
</dbReference>
<gene>
    <name evidence="6" type="ORF">QTN47_22005</name>
</gene>
<dbReference type="CDD" id="cd00430">
    <property type="entry name" value="PLPDE_III_AR"/>
    <property type="match status" value="1"/>
</dbReference>
<evidence type="ECO:0000256" key="1">
    <source>
        <dbReference type="ARBA" id="ARBA00001933"/>
    </source>
</evidence>
<dbReference type="SUPFAM" id="SSF53623">
    <property type="entry name" value="MurD-like peptide ligases, catalytic domain"/>
    <property type="match status" value="1"/>
</dbReference>
<protein>
    <recommendedName>
        <fullName evidence="4">Alanine racemase</fullName>
        <ecNumber evidence="4">5.1.1.1</ecNumber>
    </recommendedName>
</protein>
<dbReference type="Gene3D" id="3.40.1390.10">
    <property type="entry name" value="MurE/MurF, N-terminal domain"/>
    <property type="match status" value="1"/>
</dbReference>
<comment type="function">
    <text evidence="4">Catalyzes the interconversion of L-alanine and D-alanine. May also act on other amino acids.</text>
</comment>
<dbReference type="SMART" id="SM01005">
    <property type="entry name" value="Ala_racemase_C"/>
    <property type="match status" value="1"/>
</dbReference>
<dbReference type="InterPro" id="IPR001608">
    <property type="entry name" value="Ala_racemase_N"/>
</dbReference>
<keyword evidence="6" id="KW-0436">Ligase</keyword>
<dbReference type="SUPFAM" id="SSF53244">
    <property type="entry name" value="MurD-like peptide ligases, peptide-binding domain"/>
    <property type="match status" value="1"/>
</dbReference>
<dbReference type="InterPro" id="IPR009006">
    <property type="entry name" value="Ala_racemase/Decarboxylase_C"/>
</dbReference>
<dbReference type="SUPFAM" id="SSF51419">
    <property type="entry name" value="PLP-binding barrel"/>
    <property type="match status" value="1"/>
</dbReference>
<dbReference type="Pfam" id="PF01168">
    <property type="entry name" value="Ala_racemase_N"/>
    <property type="match status" value="1"/>
</dbReference>
<keyword evidence="7" id="KW-1185">Reference proteome</keyword>
<feature type="binding site" evidence="4">
    <location>
        <position position="764"/>
    </location>
    <ligand>
        <name>substrate</name>
    </ligand>
</feature>
<evidence type="ECO:0000256" key="2">
    <source>
        <dbReference type="ARBA" id="ARBA00022898"/>
    </source>
</evidence>
<reference evidence="6 7" key="1">
    <citation type="submission" date="2023-07" db="EMBL/GenBank/DDBJ databases">
        <authorList>
            <person name="Lian W.-H."/>
        </authorList>
    </citation>
    <scope>NUCLEOTIDE SEQUENCE [LARGE SCALE GENOMIC DNA]</scope>
    <source>
        <strain evidence="6 7">SYSU DXS3180</strain>
    </source>
</reference>
<name>A0ABV3ZKX1_9BACT</name>
<dbReference type="Pfam" id="PF00842">
    <property type="entry name" value="Ala_racemase_C"/>
    <property type="match status" value="1"/>
</dbReference>
<dbReference type="Gene3D" id="3.40.1190.10">
    <property type="entry name" value="Mur-like, catalytic domain"/>
    <property type="match status" value="1"/>
</dbReference>
<dbReference type="SUPFAM" id="SSF63418">
    <property type="entry name" value="MurE/MurF N-terminal domain"/>
    <property type="match status" value="1"/>
</dbReference>
<organism evidence="6 7">
    <name type="scientific">Danxiaibacter flavus</name>
    <dbReference type="NCBI Taxonomy" id="3049108"/>
    <lineage>
        <taxon>Bacteria</taxon>
        <taxon>Pseudomonadati</taxon>
        <taxon>Bacteroidota</taxon>
        <taxon>Chitinophagia</taxon>
        <taxon>Chitinophagales</taxon>
        <taxon>Chitinophagaceae</taxon>
        <taxon>Danxiaibacter</taxon>
    </lineage>
</organism>
<dbReference type="InterPro" id="IPR029066">
    <property type="entry name" value="PLP-binding_barrel"/>
</dbReference>
<evidence type="ECO:0000256" key="3">
    <source>
        <dbReference type="ARBA" id="ARBA00023235"/>
    </source>
</evidence>
<dbReference type="Gene3D" id="3.90.190.20">
    <property type="entry name" value="Mur ligase, C-terminal domain"/>
    <property type="match status" value="1"/>
</dbReference>
<dbReference type="NCBIfam" id="TIGR00492">
    <property type="entry name" value="alr"/>
    <property type="match status" value="1"/>
</dbReference>
<dbReference type="NCBIfam" id="NF008897">
    <property type="entry name" value="PRK11930.1"/>
    <property type="match status" value="1"/>
</dbReference>
<evidence type="ECO:0000313" key="6">
    <source>
        <dbReference type="EMBL" id="MEX6690200.1"/>
    </source>
</evidence>
<dbReference type="Proteomes" id="UP001560573">
    <property type="component" value="Unassembled WGS sequence"/>
</dbReference>
<feature type="active site" description="Proton acceptor; specific for L-alanine" evidence="4">
    <location>
        <position position="715"/>
    </location>
</feature>
<dbReference type="InterPro" id="IPR013221">
    <property type="entry name" value="Mur_ligase_cen"/>
</dbReference>
<dbReference type="InterPro" id="IPR011079">
    <property type="entry name" value="Ala_racemase_C"/>
</dbReference>
<sequence length="821" mass="92879">MYTLRELATAISGELHAASEQAVIEHLLTDSRKIIFPATSLFFALHSSRRDGHSFIAEVYERGVRNFVVERKFDHSSFSDANFIVVDSTLHALQALAAWHRSKFKYPVIGITGSNGKTIVKEWLYQLLSPDFNIVRSPRSYNSQTGVPLSVWNMNETHTLAIFEAGISLRGEMEKLEHVIKPDLGVFTTIGDAHSEGFMNIQEKVREKAKLFTDAREVVFCRDKKDIAIAIDHIETAKKFDWSKGGNAKLNVQEIQKNEQSTSIKMHFKKADFEVLIPFTDDASIENAITCCCVCLSLNLAPAVIAERMQLLQAVDMRLQLLPAINNNAIINDSYSFDLNAFQIAIDFLLQQNQYTRHCIIISDLPERYTADHYKQLIAMVVSKKIRRLITIGPKWKALHIIPDQQNFLLEQYDQTEEFVHQFNTNHFRNEAILLKGARVFEFEKLVQLFDKKVHQTVMSINLTAIAHNLKEYQRELKPGVKLMAMVKAYGYGSGSAEVANVLQFHKVDYLAVAYADEGIDLRKSGIRMPLMVLNVDEAAFEAVVEYNLEPELYSFEILQSFIAFVKHQGIQSYPVHIKLDTGMHRLGFEEKDVDELLEILKENKNSIVVKSALSHLAASEDPGEDAFTKHQIDTFVRCCDRIAAVLPYTFIRHISNSAAIFRHHEAQFDMVRLGIGLYGVDSAAEHQLALQTVATLKTTIAQLRMVKAGDTIGYNRRGKVERDSLIATIRIGYADGFSRNLGYGTGKVWINGRLYPVIGTVCMDMTMIDVTGAEDIKVGDEVEIFGPNLPIQQVSQWSKTIAYEILTGISQRVKRVYLEE</sequence>
<proteinExistence type="inferred from homology"/>
<dbReference type="InterPro" id="IPR000821">
    <property type="entry name" value="Ala_racemase"/>
</dbReference>
<comment type="cofactor">
    <cofactor evidence="1 4">
        <name>pyridoxal 5'-phosphate</name>
        <dbReference type="ChEBI" id="CHEBI:597326"/>
    </cofactor>
</comment>
<dbReference type="EMBL" id="JAULBC010000008">
    <property type="protein sequence ID" value="MEX6690200.1"/>
    <property type="molecule type" value="Genomic_DNA"/>
</dbReference>
<dbReference type="GO" id="GO:0016874">
    <property type="term" value="F:ligase activity"/>
    <property type="evidence" value="ECO:0007669"/>
    <property type="project" value="UniProtKB-KW"/>
</dbReference>
<dbReference type="Gene3D" id="3.20.20.10">
    <property type="entry name" value="Alanine racemase"/>
    <property type="match status" value="1"/>
</dbReference>
<feature type="modified residue" description="N6-(pyridoxal phosphate)lysine" evidence="4">
    <location>
        <position position="488"/>
    </location>
</feature>
<dbReference type="PANTHER" id="PTHR30511:SF0">
    <property type="entry name" value="ALANINE RACEMASE, CATABOLIC-RELATED"/>
    <property type="match status" value="1"/>
</dbReference>
<dbReference type="Pfam" id="PF08245">
    <property type="entry name" value="Mur_ligase_M"/>
    <property type="match status" value="1"/>
</dbReference>
<dbReference type="InterPro" id="IPR035911">
    <property type="entry name" value="MurE/MurF_N"/>
</dbReference>
<dbReference type="PANTHER" id="PTHR30511">
    <property type="entry name" value="ALANINE RACEMASE"/>
    <property type="match status" value="1"/>
</dbReference>